<sequence length="279" mass="31223">MSDRNIRTAQESSETLYWHMWHHIPSVIERLAGEQPEIRLKAVIWNPSNMESEGGPEIEKMRKSFEEIVNNNTSEPVEDTMDKIRHRMDDNCPQSSDIQSNSSTDQNEVGHNTIHDISRLIKDLQSTAANSRIGLLVLGVDDKDTKPTYFGSNNGKKIKGVRYLVNPKSDSPSKSREYLKDLASNYTSMQSNRSGEYASTTRAQELAALYPGCNVTTVQEATLYGFKALESLPSAFDTNHKDMGSHSVSARDVSETRSAASPTTRAAGTIAYEEDNWDW</sequence>
<dbReference type="AlphaFoldDB" id="A0AAX4JRH5"/>
<evidence type="ECO:0000256" key="1">
    <source>
        <dbReference type="SAM" id="MobiDB-lite"/>
    </source>
</evidence>
<evidence type="ECO:0000313" key="3">
    <source>
        <dbReference type="Proteomes" id="UP001355207"/>
    </source>
</evidence>
<proteinExistence type="predicted"/>
<feature type="region of interest" description="Disordered" evidence="1">
    <location>
        <begin position="90"/>
        <end position="109"/>
    </location>
</feature>
<gene>
    <name evidence="2" type="ORF">L201_002228</name>
</gene>
<keyword evidence="3" id="KW-1185">Reference proteome</keyword>
<dbReference type="Proteomes" id="UP001355207">
    <property type="component" value="Chromosome 2"/>
</dbReference>
<organism evidence="2 3">
    <name type="scientific">Kwoniella dendrophila CBS 6074</name>
    <dbReference type="NCBI Taxonomy" id="1295534"/>
    <lineage>
        <taxon>Eukaryota</taxon>
        <taxon>Fungi</taxon>
        <taxon>Dikarya</taxon>
        <taxon>Basidiomycota</taxon>
        <taxon>Agaricomycotina</taxon>
        <taxon>Tremellomycetes</taxon>
        <taxon>Tremellales</taxon>
        <taxon>Cryptococcaceae</taxon>
        <taxon>Kwoniella</taxon>
    </lineage>
</organism>
<dbReference type="RefSeq" id="XP_066074102.1">
    <property type="nucleotide sequence ID" value="XM_066218005.1"/>
</dbReference>
<accession>A0AAX4JRH5</accession>
<evidence type="ECO:0000313" key="2">
    <source>
        <dbReference type="EMBL" id="WWC87339.1"/>
    </source>
</evidence>
<feature type="compositionally biased region" description="Low complexity" evidence="1">
    <location>
        <begin position="256"/>
        <end position="266"/>
    </location>
</feature>
<name>A0AAX4JRH5_9TREE</name>
<feature type="compositionally biased region" description="Polar residues" evidence="1">
    <location>
        <begin position="92"/>
        <end position="109"/>
    </location>
</feature>
<protein>
    <submittedName>
        <fullName evidence="2">Uncharacterized protein</fullName>
    </submittedName>
</protein>
<feature type="region of interest" description="Disordered" evidence="1">
    <location>
        <begin position="240"/>
        <end position="266"/>
    </location>
</feature>
<dbReference type="EMBL" id="CP144099">
    <property type="protein sequence ID" value="WWC87339.1"/>
    <property type="molecule type" value="Genomic_DNA"/>
</dbReference>
<dbReference type="GeneID" id="91092900"/>
<reference evidence="2 3" key="1">
    <citation type="submission" date="2024-01" db="EMBL/GenBank/DDBJ databases">
        <title>Comparative genomics of Cryptococcus and Kwoniella reveals pathogenesis evolution and contrasting modes of karyotype evolution via chromosome fusion or intercentromeric recombination.</title>
        <authorList>
            <person name="Coelho M.A."/>
            <person name="David-Palma M."/>
            <person name="Shea T."/>
            <person name="Bowers K."/>
            <person name="McGinley-Smith S."/>
            <person name="Mohammad A.W."/>
            <person name="Gnirke A."/>
            <person name="Yurkov A.M."/>
            <person name="Nowrousian M."/>
            <person name="Sun S."/>
            <person name="Cuomo C.A."/>
            <person name="Heitman J."/>
        </authorList>
    </citation>
    <scope>NUCLEOTIDE SEQUENCE [LARGE SCALE GENOMIC DNA]</scope>
    <source>
        <strain evidence="2 3">CBS 6074</strain>
    </source>
</reference>